<evidence type="ECO:0000259" key="3">
    <source>
        <dbReference type="Pfam" id="PF04321"/>
    </source>
</evidence>
<dbReference type="InterPro" id="IPR036291">
    <property type="entry name" value="NAD(P)-bd_dom_sf"/>
</dbReference>
<dbReference type="STRING" id="28234.SAMN04488588_1330"/>
<dbReference type="AlphaFoldDB" id="A0A1G6MP08"/>
<dbReference type="PANTHER" id="PTHR10491:SF4">
    <property type="entry name" value="METHIONINE ADENOSYLTRANSFERASE 2 SUBUNIT BETA"/>
    <property type="match status" value="1"/>
</dbReference>
<keyword evidence="2" id="KW-0560">Oxidoreductase</keyword>
<dbReference type="GO" id="GO:0019305">
    <property type="term" value="P:dTDP-rhamnose biosynthetic process"/>
    <property type="evidence" value="ECO:0007669"/>
    <property type="project" value="UniProtKB-UniPathway"/>
</dbReference>
<dbReference type="Gene3D" id="3.90.25.10">
    <property type="entry name" value="UDP-galactose 4-epimerase, domain 1"/>
    <property type="match status" value="1"/>
</dbReference>
<proteinExistence type="inferred from homology"/>
<comment type="similarity">
    <text evidence="1 2">Belongs to the dTDP-4-dehydrorhamnose reductase family.</text>
</comment>
<reference evidence="4 5" key="1">
    <citation type="submission" date="2016-10" db="EMBL/GenBank/DDBJ databases">
        <authorList>
            <person name="de Groot N.N."/>
        </authorList>
    </citation>
    <scope>NUCLEOTIDE SEQUENCE [LARGE SCALE GENOMIC DNA]</scope>
    <source>
        <strain evidence="4 5">WG14</strain>
    </source>
</reference>
<keyword evidence="5" id="KW-1185">Reference proteome</keyword>
<evidence type="ECO:0000313" key="4">
    <source>
        <dbReference type="EMBL" id="SDC57293.1"/>
    </source>
</evidence>
<sequence>MKVLITGANGQLGKEFSKYFFMGKIDYLSTNKSNFDITNLEQMREFLKSYKDITHIINCAAYTNVDEAENNWNKAYLINSKGVKNLVEISKEINFELIHFSTNYVFSGEKGNYSTKDNTNPINKYGKSKALGEKELKENKKTFLIRTSWLFGQNGDNFVKKVIRWAKNNETLKVVTDEKSSPTYTKDLVIATMNLLKTKKYGIYHITNTSCTRYEWAEYILKEVGWKGELIKAKQKDFDLKAKRPKSSVLDISKVERVTGTKMQSWQNATDRFLKEETF</sequence>
<dbReference type="PANTHER" id="PTHR10491">
    <property type="entry name" value="DTDP-4-DEHYDRORHAMNOSE REDUCTASE"/>
    <property type="match status" value="1"/>
</dbReference>
<protein>
    <recommendedName>
        <fullName evidence="2">dTDP-4-dehydrorhamnose reductase</fullName>
        <ecNumber evidence="2">1.1.1.133</ecNumber>
    </recommendedName>
</protein>
<comment type="function">
    <text evidence="2">Catalyzes the reduction of dTDP-6-deoxy-L-lyxo-4-hexulose to yield dTDP-L-rhamnose.</text>
</comment>
<dbReference type="GO" id="GO:0005829">
    <property type="term" value="C:cytosol"/>
    <property type="evidence" value="ECO:0007669"/>
    <property type="project" value="TreeGrafter"/>
</dbReference>
<dbReference type="Proteomes" id="UP000199322">
    <property type="component" value="Unassembled WGS sequence"/>
</dbReference>
<evidence type="ECO:0000256" key="2">
    <source>
        <dbReference type="RuleBase" id="RU364082"/>
    </source>
</evidence>
<dbReference type="UniPathway" id="UPA00124"/>
<dbReference type="Gene3D" id="3.40.50.720">
    <property type="entry name" value="NAD(P)-binding Rossmann-like Domain"/>
    <property type="match status" value="1"/>
</dbReference>
<dbReference type="EMBL" id="FMYV01000005">
    <property type="protein sequence ID" value="SDC57293.1"/>
    <property type="molecule type" value="Genomic_DNA"/>
</dbReference>
<dbReference type="RefSeq" id="WP_091403895.1">
    <property type="nucleotide sequence ID" value="NZ_FMYV01000005.1"/>
</dbReference>
<dbReference type="SUPFAM" id="SSF51735">
    <property type="entry name" value="NAD(P)-binding Rossmann-fold domains"/>
    <property type="match status" value="1"/>
</dbReference>
<accession>A0A1G6MP08</accession>
<evidence type="ECO:0000313" key="5">
    <source>
        <dbReference type="Proteomes" id="UP000199322"/>
    </source>
</evidence>
<dbReference type="GO" id="GO:0008831">
    <property type="term" value="F:dTDP-4-dehydrorhamnose reductase activity"/>
    <property type="evidence" value="ECO:0007669"/>
    <property type="project" value="UniProtKB-EC"/>
</dbReference>
<organism evidence="4 5">
    <name type="scientific">Geotoga petraea</name>
    <dbReference type="NCBI Taxonomy" id="28234"/>
    <lineage>
        <taxon>Bacteria</taxon>
        <taxon>Thermotogati</taxon>
        <taxon>Thermotogota</taxon>
        <taxon>Thermotogae</taxon>
        <taxon>Petrotogales</taxon>
        <taxon>Petrotogaceae</taxon>
        <taxon>Geotoga</taxon>
    </lineage>
</organism>
<dbReference type="EC" id="1.1.1.133" evidence="2"/>
<dbReference type="InterPro" id="IPR005913">
    <property type="entry name" value="dTDP_dehydrorham_reduct"/>
</dbReference>
<evidence type="ECO:0000256" key="1">
    <source>
        <dbReference type="ARBA" id="ARBA00010944"/>
    </source>
</evidence>
<gene>
    <name evidence="4" type="ORF">SAMN04488588_1330</name>
</gene>
<comment type="pathway">
    <text evidence="2">Carbohydrate biosynthesis; dTDP-L-rhamnose biosynthesis.</text>
</comment>
<dbReference type="Pfam" id="PF04321">
    <property type="entry name" value="RmlD_sub_bind"/>
    <property type="match status" value="1"/>
</dbReference>
<dbReference type="CDD" id="cd05254">
    <property type="entry name" value="dTDP_HR_like_SDR_e"/>
    <property type="match status" value="1"/>
</dbReference>
<feature type="domain" description="RmlD-like substrate binding" evidence="3">
    <location>
        <begin position="1"/>
        <end position="277"/>
    </location>
</feature>
<keyword evidence="2" id="KW-0521">NADP</keyword>
<dbReference type="InterPro" id="IPR029903">
    <property type="entry name" value="RmlD-like-bd"/>
</dbReference>
<name>A0A1G6MP08_9BACT</name>
<dbReference type="NCBIfam" id="TIGR01214">
    <property type="entry name" value="rmlD"/>
    <property type="match status" value="1"/>
</dbReference>